<evidence type="ECO:0000256" key="6">
    <source>
        <dbReference type="SAM" id="Phobius"/>
    </source>
</evidence>
<gene>
    <name evidence="7" type="ORF">AABB81_05925</name>
</gene>
<dbReference type="PANTHER" id="PTHR33529">
    <property type="entry name" value="SLR0882 PROTEIN-RELATED"/>
    <property type="match status" value="1"/>
</dbReference>
<keyword evidence="5 6" id="KW-0472">Membrane</keyword>
<dbReference type="Pfam" id="PF03739">
    <property type="entry name" value="LptF_LptG"/>
    <property type="match status" value="1"/>
</dbReference>
<evidence type="ECO:0000256" key="1">
    <source>
        <dbReference type="ARBA" id="ARBA00004651"/>
    </source>
</evidence>
<dbReference type="InterPro" id="IPR005495">
    <property type="entry name" value="LptG/LptF_permease"/>
</dbReference>
<dbReference type="EMBL" id="JBCDNA010000001">
    <property type="protein sequence ID" value="MEL4455426.1"/>
    <property type="molecule type" value="Genomic_DNA"/>
</dbReference>
<reference evidence="7 8" key="1">
    <citation type="submission" date="2024-04" db="EMBL/GenBank/DDBJ databases">
        <title>whole genome sequencing of Lutimonas vermicola strain IMCC1616.</title>
        <authorList>
            <person name="Bae S.S."/>
        </authorList>
    </citation>
    <scope>NUCLEOTIDE SEQUENCE [LARGE SCALE GENOMIC DNA]</scope>
    <source>
        <strain evidence="7 8">IMCC1616</strain>
    </source>
</reference>
<keyword evidence="4 6" id="KW-1133">Transmembrane helix</keyword>
<feature type="transmembrane region" description="Helical" evidence="6">
    <location>
        <begin position="397"/>
        <end position="416"/>
    </location>
</feature>
<proteinExistence type="predicted"/>
<keyword evidence="3 6" id="KW-0812">Transmembrane</keyword>
<feature type="transmembrane region" description="Helical" evidence="6">
    <location>
        <begin position="428"/>
        <end position="447"/>
    </location>
</feature>
<evidence type="ECO:0000313" key="8">
    <source>
        <dbReference type="Proteomes" id="UP001474120"/>
    </source>
</evidence>
<dbReference type="RefSeq" id="WP_342159250.1">
    <property type="nucleotide sequence ID" value="NZ_JBCDNA010000001.1"/>
</dbReference>
<keyword evidence="2" id="KW-1003">Cell membrane</keyword>
<evidence type="ECO:0000256" key="4">
    <source>
        <dbReference type="ARBA" id="ARBA00022989"/>
    </source>
</evidence>
<feature type="transmembrane region" description="Helical" evidence="6">
    <location>
        <begin position="12"/>
        <end position="33"/>
    </location>
</feature>
<comment type="caution">
    <text evidence="7">The sequence shown here is derived from an EMBL/GenBank/DDBJ whole genome shotgun (WGS) entry which is preliminary data.</text>
</comment>
<feature type="transmembrane region" description="Helical" evidence="6">
    <location>
        <begin position="53"/>
        <end position="78"/>
    </location>
</feature>
<protein>
    <submittedName>
        <fullName evidence="7">LptF/LptG family permease</fullName>
    </submittedName>
</protein>
<evidence type="ECO:0000313" key="7">
    <source>
        <dbReference type="EMBL" id="MEL4455426.1"/>
    </source>
</evidence>
<name>A0ABU9L239_9FLAO</name>
<evidence type="ECO:0000256" key="2">
    <source>
        <dbReference type="ARBA" id="ARBA00022475"/>
    </source>
</evidence>
<feature type="transmembrane region" description="Helical" evidence="6">
    <location>
        <begin position="370"/>
        <end position="390"/>
    </location>
</feature>
<accession>A0ABU9L239</accession>
<comment type="subcellular location">
    <subcellularLocation>
        <location evidence="1">Cell membrane</location>
        <topology evidence="1">Multi-pass membrane protein</topology>
    </subcellularLocation>
</comment>
<dbReference type="PANTHER" id="PTHR33529:SF6">
    <property type="entry name" value="YJGP_YJGQ FAMILY PERMEASE"/>
    <property type="match status" value="1"/>
</dbReference>
<keyword evidence="8" id="KW-1185">Reference proteome</keyword>
<evidence type="ECO:0000256" key="5">
    <source>
        <dbReference type="ARBA" id="ARBA00023136"/>
    </source>
</evidence>
<evidence type="ECO:0000256" key="3">
    <source>
        <dbReference type="ARBA" id="ARBA00022692"/>
    </source>
</evidence>
<dbReference type="Proteomes" id="UP001474120">
    <property type="component" value="Unassembled WGS sequence"/>
</dbReference>
<feature type="transmembrane region" description="Helical" evidence="6">
    <location>
        <begin position="99"/>
        <end position="122"/>
    </location>
</feature>
<organism evidence="7 8">
    <name type="scientific">Lutimonas vermicola</name>
    <dbReference type="NCBI Taxonomy" id="414288"/>
    <lineage>
        <taxon>Bacteria</taxon>
        <taxon>Pseudomonadati</taxon>
        <taxon>Bacteroidota</taxon>
        <taxon>Flavobacteriia</taxon>
        <taxon>Flavobacteriales</taxon>
        <taxon>Flavobacteriaceae</taxon>
        <taxon>Lutimonas</taxon>
    </lineage>
</organism>
<sequence>MKILNRYLLKSFLGPFLATFFIILFVLIMQALWLQFDKIAGKGISLVIILKFLGYMALMMVPTALPIAILLSSIMALGNMAENYEFAAVKSAGISLQKFIRPLVILMLVLSLSNFLFLNYVFPYASLKSKNLIYNMKMKEPGLALVPGTFNTEIPNYSIKFEEKYGEDENLLRNVLIYDLRSNTVNNKVITAKKGEIVSEEGSRYLTLVLEDGYYAEDMIGNKTSVESRKRSPFTKAHFDKYEVSIDISNIGDFDPDDVKYKTGKEMLSLKQLDFFIDSLQTPYNEFVNNRADRVYKTLKANLLMTDTVQGKALNPDILENFTDKEKKRITENAFIAVQGNFDNLKSFKETLKDKRKIINGYNVEFHKRIAFSIACLVLFFVGTPLGSIIRKGGFGLPMIIAITIFVIYFFISTFGKNMAESNKVSPFVGGWLATFILLPFGVFLMIRATKDKGIFNLDAFLQPVVNLFNKIFKLEKN</sequence>